<dbReference type="EMBL" id="NBSK02000003">
    <property type="protein sequence ID" value="KAJ0217606.1"/>
    <property type="molecule type" value="Genomic_DNA"/>
</dbReference>
<evidence type="ECO:0000256" key="1">
    <source>
        <dbReference type="SAM" id="MobiDB-lite"/>
    </source>
</evidence>
<accession>A0A9R1W395</accession>
<evidence type="ECO:0008006" key="4">
    <source>
        <dbReference type="Google" id="ProtNLM"/>
    </source>
</evidence>
<proteinExistence type="predicted"/>
<keyword evidence="3" id="KW-1185">Reference proteome</keyword>
<dbReference type="PANTHER" id="PTHR46929:SF4">
    <property type="entry name" value="MYB_SANT-LIKE DOMAIN-CONTAINING PROTEIN"/>
    <property type="match status" value="1"/>
</dbReference>
<comment type="caution">
    <text evidence="2">The sequence shown here is derived from an EMBL/GenBank/DDBJ whole genome shotgun (WGS) entry which is preliminary data.</text>
</comment>
<dbReference type="AlphaFoldDB" id="A0A9R1W395"/>
<gene>
    <name evidence="2" type="ORF">LSAT_V11C300111510</name>
</gene>
<sequence>MDNVLVEALVKEDQLGNRAHGTFTLQAYANMIAGIGKDKWYDMYRGASLSGFSWNSLTKYIEAEEEVWEQLVIVRVDLKFDLLKPLRNCIHDQKIPNYDQLVMIKTGNNKIKNSRLSKSTEIEIEKVADVDELMANNEVILDKEYKDDDEDIQIVSETDVSPDESSKAKKLKKNLQDEDEVVAESQPQPRPKTFEHTIVKTFKEIIDVMREGNKSHENTGEEIKKELELMGLDVD</sequence>
<feature type="region of interest" description="Disordered" evidence="1">
    <location>
        <begin position="158"/>
        <end position="192"/>
    </location>
</feature>
<name>A0A9R1W395_LACSA</name>
<evidence type="ECO:0000313" key="3">
    <source>
        <dbReference type="Proteomes" id="UP000235145"/>
    </source>
</evidence>
<dbReference type="PANTHER" id="PTHR46929">
    <property type="entry name" value="EXPRESSED PROTEIN"/>
    <property type="match status" value="1"/>
</dbReference>
<evidence type="ECO:0000313" key="2">
    <source>
        <dbReference type="EMBL" id="KAJ0217606.1"/>
    </source>
</evidence>
<dbReference type="Proteomes" id="UP000235145">
    <property type="component" value="Unassembled WGS sequence"/>
</dbReference>
<organism evidence="2 3">
    <name type="scientific">Lactuca sativa</name>
    <name type="common">Garden lettuce</name>
    <dbReference type="NCBI Taxonomy" id="4236"/>
    <lineage>
        <taxon>Eukaryota</taxon>
        <taxon>Viridiplantae</taxon>
        <taxon>Streptophyta</taxon>
        <taxon>Embryophyta</taxon>
        <taxon>Tracheophyta</taxon>
        <taxon>Spermatophyta</taxon>
        <taxon>Magnoliopsida</taxon>
        <taxon>eudicotyledons</taxon>
        <taxon>Gunneridae</taxon>
        <taxon>Pentapetalae</taxon>
        <taxon>asterids</taxon>
        <taxon>campanulids</taxon>
        <taxon>Asterales</taxon>
        <taxon>Asteraceae</taxon>
        <taxon>Cichorioideae</taxon>
        <taxon>Cichorieae</taxon>
        <taxon>Lactucinae</taxon>
        <taxon>Lactuca</taxon>
    </lineage>
</organism>
<reference evidence="2 3" key="1">
    <citation type="journal article" date="2017" name="Nat. Commun.">
        <title>Genome assembly with in vitro proximity ligation data and whole-genome triplication in lettuce.</title>
        <authorList>
            <person name="Reyes-Chin-Wo S."/>
            <person name="Wang Z."/>
            <person name="Yang X."/>
            <person name="Kozik A."/>
            <person name="Arikit S."/>
            <person name="Song C."/>
            <person name="Xia L."/>
            <person name="Froenicke L."/>
            <person name="Lavelle D.O."/>
            <person name="Truco M.J."/>
            <person name="Xia R."/>
            <person name="Zhu S."/>
            <person name="Xu C."/>
            <person name="Xu H."/>
            <person name="Xu X."/>
            <person name="Cox K."/>
            <person name="Korf I."/>
            <person name="Meyers B.C."/>
            <person name="Michelmore R.W."/>
        </authorList>
    </citation>
    <scope>NUCLEOTIDE SEQUENCE [LARGE SCALE GENOMIC DNA]</scope>
    <source>
        <strain evidence="3">cv. Salinas</strain>
        <tissue evidence="2">Seedlings</tissue>
    </source>
</reference>
<protein>
    <recommendedName>
        <fullName evidence="4">Myb/SANT-like domain-containing protein</fullName>
    </recommendedName>
</protein>